<dbReference type="PANTHER" id="PTHR33065">
    <property type="entry name" value="OS07G0486400 PROTEIN"/>
    <property type="match status" value="1"/>
</dbReference>
<evidence type="ECO:0000313" key="4">
    <source>
        <dbReference type="Proteomes" id="UP000823388"/>
    </source>
</evidence>
<proteinExistence type="predicted"/>
<sequence length="410" mass="46288">MAVEAVVAWYRELQEVERLEKSMHKEVGSISRRLTMAKDLSEAEVAKLKEERSDLQKRANRLHLEMSPRPDFSGMTEAERAATAERLRSDELDYARSLTQEGEPIRGRSKEAFARNRIVDFDPKQDGRYYNRFTLVDLTKFDLDEESPIGPMRFIDSPYRSESDYPWLCTAVNFLSVKIASSDVGFPIGVYGTITVRDSINMRFLYHFCRDSDNCQLVKSEDESLILTGPKRGLALCGDIYVETDLKMKDDLVKDRELSKGVICIRSASTGPSVTGYTFQTKSLATRLSTVDVTYTVVDRALEGTIAVVVLQGGFHGKIAAYTANMKYRLVLYESKEADAMTVDDCGVLELMRPVLSVSVKDLLVIDALTFDGKFERIVFTPRINARDEHTFSVGATKLRVKLSWSVMNP</sequence>
<evidence type="ECO:0000259" key="2">
    <source>
        <dbReference type="Pfam" id="PF20241"/>
    </source>
</evidence>
<dbReference type="EMBL" id="CM029048">
    <property type="protein sequence ID" value="KAG2577621.1"/>
    <property type="molecule type" value="Genomic_DNA"/>
</dbReference>
<name>A0A8T0QWP3_PANVG</name>
<keyword evidence="1" id="KW-0175">Coiled coil</keyword>
<dbReference type="Pfam" id="PF20241">
    <property type="entry name" value="DUF6598"/>
    <property type="match status" value="1"/>
</dbReference>
<dbReference type="PANTHER" id="PTHR33065:SF93">
    <property type="entry name" value="DUF6598 DOMAIN-CONTAINING PROTEIN"/>
    <property type="match status" value="1"/>
</dbReference>
<comment type="caution">
    <text evidence="3">The sequence shown here is derived from an EMBL/GenBank/DDBJ whole genome shotgun (WGS) entry which is preliminary data.</text>
</comment>
<gene>
    <name evidence="3" type="ORF">PVAP13_6NG108000</name>
</gene>
<organism evidence="3 4">
    <name type="scientific">Panicum virgatum</name>
    <name type="common">Blackwell switchgrass</name>
    <dbReference type="NCBI Taxonomy" id="38727"/>
    <lineage>
        <taxon>Eukaryota</taxon>
        <taxon>Viridiplantae</taxon>
        <taxon>Streptophyta</taxon>
        <taxon>Embryophyta</taxon>
        <taxon>Tracheophyta</taxon>
        <taxon>Spermatophyta</taxon>
        <taxon>Magnoliopsida</taxon>
        <taxon>Liliopsida</taxon>
        <taxon>Poales</taxon>
        <taxon>Poaceae</taxon>
        <taxon>PACMAD clade</taxon>
        <taxon>Panicoideae</taxon>
        <taxon>Panicodae</taxon>
        <taxon>Paniceae</taxon>
        <taxon>Panicinae</taxon>
        <taxon>Panicum</taxon>
        <taxon>Panicum sect. Hiantes</taxon>
    </lineage>
</organism>
<keyword evidence="4" id="KW-1185">Reference proteome</keyword>
<evidence type="ECO:0000313" key="3">
    <source>
        <dbReference type="EMBL" id="KAG2577621.1"/>
    </source>
</evidence>
<feature type="coiled-coil region" evidence="1">
    <location>
        <begin position="31"/>
        <end position="65"/>
    </location>
</feature>
<dbReference type="AlphaFoldDB" id="A0A8T0QWP3"/>
<dbReference type="Proteomes" id="UP000823388">
    <property type="component" value="Chromosome 6N"/>
</dbReference>
<evidence type="ECO:0000256" key="1">
    <source>
        <dbReference type="SAM" id="Coils"/>
    </source>
</evidence>
<dbReference type="InterPro" id="IPR046533">
    <property type="entry name" value="DUF6598"/>
</dbReference>
<dbReference type="OrthoDB" id="662959at2759"/>
<reference evidence="3 4" key="1">
    <citation type="submission" date="2020-05" db="EMBL/GenBank/DDBJ databases">
        <title>WGS assembly of Panicum virgatum.</title>
        <authorList>
            <person name="Lovell J.T."/>
            <person name="Jenkins J."/>
            <person name="Shu S."/>
            <person name="Juenger T.E."/>
            <person name="Schmutz J."/>
        </authorList>
    </citation>
    <scope>NUCLEOTIDE SEQUENCE [LARGE SCALE GENOMIC DNA]</scope>
    <source>
        <strain evidence="4">cv. AP13</strain>
    </source>
</reference>
<feature type="domain" description="DUF6598" evidence="2">
    <location>
        <begin position="172"/>
        <end position="402"/>
    </location>
</feature>
<protein>
    <recommendedName>
        <fullName evidence="2">DUF6598 domain-containing protein</fullName>
    </recommendedName>
</protein>
<accession>A0A8T0QWP3</accession>